<keyword evidence="3" id="KW-1185">Reference proteome</keyword>
<feature type="transmembrane region" description="Helical" evidence="1">
    <location>
        <begin position="5"/>
        <end position="23"/>
    </location>
</feature>
<keyword evidence="1" id="KW-0472">Membrane</keyword>
<keyword evidence="1" id="KW-0812">Transmembrane</keyword>
<name>I4Z5M1_9BURK</name>
<dbReference type="EMBL" id="JH660679">
    <property type="protein sequence ID" value="EIM31513.1"/>
    <property type="molecule type" value="Genomic_DNA"/>
</dbReference>
<dbReference type="AlphaFoldDB" id="I4Z5M1"/>
<protein>
    <submittedName>
        <fullName evidence="2">Uncharacterized protein</fullName>
    </submittedName>
</protein>
<organism evidence="2 3">
    <name type="scientific">Leptothrix ochracea L12</name>
    <dbReference type="NCBI Taxonomy" id="735332"/>
    <lineage>
        <taxon>Bacteria</taxon>
        <taxon>Pseudomonadati</taxon>
        <taxon>Pseudomonadota</taxon>
        <taxon>Betaproteobacteria</taxon>
        <taxon>Burkholderiales</taxon>
        <taxon>Sphaerotilaceae</taxon>
        <taxon>Leptothrix</taxon>
    </lineage>
</organism>
<reference evidence="2 3" key="1">
    <citation type="submission" date="2012-04" db="EMBL/GenBank/DDBJ databases">
        <title>Improved High-Quality Draft sequence of Leptothrix ochracea L12.</title>
        <authorList>
            <consortium name="US DOE Joint Genome Institute"/>
            <person name="Lucas S."/>
            <person name="Han J."/>
            <person name="Lapidus A."/>
            <person name="Cheng J.-F."/>
            <person name="Goodwin L."/>
            <person name="Pitluck S."/>
            <person name="Peters L."/>
            <person name="Zeytun A."/>
            <person name="Detter J.C."/>
            <person name="Han C."/>
            <person name="Tapia R."/>
            <person name="Land M."/>
            <person name="Hauser L."/>
            <person name="Kyrpides N."/>
            <person name="Ivanova N."/>
            <person name="Pagani I."/>
            <person name="Stepanauskas R."/>
            <person name="Masland D."/>
            <person name="Poulton N."/>
            <person name="Emerson D."/>
            <person name="Fleming E."/>
            <person name="Woyke T."/>
        </authorList>
    </citation>
    <scope>NUCLEOTIDE SEQUENCE [LARGE SCALE GENOMIC DNA]</scope>
    <source>
        <strain evidence="2 3">L12</strain>
    </source>
</reference>
<proteinExistence type="predicted"/>
<evidence type="ECO:0000313" key="2">
    <source>
        <dbReference type="EMBL" id="EIM31513.1"/>
    </source>
</evidence>
<evidence type="ECO:0000313" key="3">
    <source>
        <dbReference type="Proteomes" id="UP000053899"/>
    </source>
</evidence>
<dbReference type="Proteomes" id="UP000053899">
    <property type="component" value="Unassembled WGS sequence"/>
</dbReference>
<keyword evidence="1" id="KW-1133">Transmembrane helix</keyword>
<accession>I4Z5M1</accession>
<sequence length="39" mass="4441">MIQQILRYFLIIGLLAGVFLSYLRSDLVIDLGNRLWGCG</sequence>
<evidence type="ECO:0000256" key="1">
    <source>
        <dbReference type="SAM" id="Phobius"/>
    </source>
</evidence>
<gene>
    <name evidence="2" type="ORF">LepocDRAFT_00002440</name>
</gene>
<dbReference type="HOGENOM" id="CLU_211870_1_0_4"/>